<evidence type="ECO:0000256" key="4">
    <source>
        <dbReference type="SAM" id="MobiDB-lite"/>
    </source>
</evidence>
<dbReference type="PROSITE" id="PS51136">
    <property type="entry name" value="WAC"/>
    <property type="match status" value="1"/>
</dbReference>
<dbReference type="Pfam" id="PF15613">
    <property type="entry name" value="WSD"/>
    <property type="match status" value="1"/>
</dbReference>
<dbReference type="Pfam" id="PF10537">
    <property type="entry name" value="WAC_Acf1_DNA_bd"/>
    <property type="match status" value="1"/>
</dbReference>
<feature type="region of interest" description="Disordered" evidence="4">
    <location>
        <begin position="263"/>
        <end position="328"/>
    </location>
</feature>
<evidence type="ECO:0000313" key="7">
    <source>
        <dbReference type="EMBL" id="PSK45982.1"/>
    </source>
</evidence>
<dbReference type="PANTHER" id="PTHR32075">
    <property type="entry name" value="ISWI CHROMATIN-REMODELING COMPLEX SUBUNIT YPL216W-RELATED"/>
    <property type="match status" value="1"/>
</dbReference>
<evidence type="ECO:0008006" key="9">
    <source>
        <dbReference type="Google" id="ProtNLM"/>
    </source>
</evidence>
<dbReference type="AlphaFoldDB" id="A0A2P7ZCN1"/>
<evidence type="ECO:0000259" key="5">
    <source>
        <dbReference type="PROSITE" id="PS50827"/>
    </source>
</evidence>
<reference evidence="7 8" key="1">
    <citation type="submission" date="2017-05" db="EMBL/GenBank/DDBJ databases">
        <title>Draft genome sequence of Elsinoe australis.</title>
        <authorList>
            <person name="Cheng Q."/>
        </authorList>
    </citation>
    <scope>NUCLEOTIDE SEQUENCE [LARGE SCALE GENOMIC DNA]</scope>
    <source>
        <strain evidence="7 8">NL1</strain>
    </source>
</reference>
<feature type="compositionally biased region" description="Acidic residues" evidence="4">
    <location>
        <begin position="419"/>
        <end position="431"/>
    </location>
</feature>
<evidence type="ECO:0000256" key="2">
    <source>
        <dbReference type="ARBA" id="ARBA00023242"/>
    </source>
</evidence>
<dbReference type="Proteomes" id="UP000243723">
    <property type="component" value="Unassembled WGS sequence"/>
</dbReference>
<dbReference type="GO" id="GO:0031509">
    <property type="term" value="P:subtelomeric heterochromatin formation"/>
    <property type="evidence" value="ECO:0007669"/>
    <property type="project" value="TreeGrafter"/>
</dbReference>
<keyword evidence="2 3" id="KW-0539">Nucleus</keyword>
<dbReference type="InterPro" id="IPR018501">
    <property type="entry name" value="DDT_dom"/>
</dbReference>
<evidence type="ECO:0000256" key="3">
    <source>
        <dbReference type="PROSITE-ProRule" id="PRU00475"/>
    </source>
</evidence>
<feature type="region of interest" description="Disordered" evidence="4">
    <location>
        <begin position="419"/>
        <end position="452"/>
    </location>
</feature>
<dbReference type="STRING" id="40998.A0A2P7ZCN1"/>
<gene>
    <name evidence="7" type="ORF">B9Z65_4950</name>
</gene>
<organism evidence="7 8">
    <name type="scientific">Elsinoe australis</name>
    <dbReference type="NCBI Taxonomy" id="40998"/>
    <lineage>
        <taxon>Eukaryota</taxon>
        <taxon>Fungi</taxon>
        <taxon>Dikarya</taxon>
        <taxon>Ascomycota</taxon>
        <taxon>Pezizomycotina</taxon>
        <taxon>Dothideomycetes</taxon>
        <taxon>Dothideomycetidae</taxon>
        <taxon>Myriangiales</taxon>
        <taxon>Elsinoaceae</taxon>
        <taxon>Elsinoe</taxon>
    </lineage>
</organism>
<comment type="caution">
    <text evidence="7">The sequence shown here is derived from an EMBL/GenBank/DDBJ whole genome shotgun (WGS) entry which is preliminary data.</text>
</comment>
<feature type="compositionally biased region" description="Basic and acidic residues" evidence="4">
    <location>
        <begin position="1056"/>
        <end position="1066"/>
    </location>
</feature>
<feature type="region of interest" description="Disordered" evidence="4">
    <location>
        <begin position="935"/>
        <end position="1100"/>
    </location>
</feature>
<dbReference type="InterPro" id="IPR013136">
    <property type="entry name" value="WSTF_Acf1_Cbp146"/>
</dbReference>
<dbReference type="InterPro" id="IPR028941">
    <property type="entry name" value="WHIM2_dom"/>
</dbReference>
<proteinExistence type="predicted"/>
<dbReference type="GO" id="GO:0000781">
    <property type="term" value="C:chromosome, telomeric region"/>
    <property type="evidence" value="ECO:0007669"/>
    <property type="project" value="GOC"/>
</dbReference>
<protein>
    <recommendedName>
        <fullName evidence="9">Imitation switch two complex protein 1</fullName>
    </recommendedName>
</protein>
<dbReference type="GO" id="GO:0000785">
    <property type="term" value="C:chromatin"/>
    <property type="evidence" value="ECO:0007669"/>
    <property type="project" value="UniProtKB-ARBA"/>
</dbReference>
<dbReference type="OrthoDB" id="332390at2759"/>
<dbReference type="GO" id="GO:0005634">
    <property type="term" value="C:nucleus"/>
    <property type="evidence" value="ECO:0007669"/>
    <property type="project" value="UniProtKB-SubCell"/>
</dbReference>
<evidence type="ECO:0000313" key="8">
    <source>
        <dbReference type="Proteomes" id="UP000243723"/>
    </source>
</evidence>
<dbReference type="EMBL" id="NHZQ01000236">
    <property type="protein sequence ID" value="PSK45982.1"/>
    <property type="molecule type" value="Genomic_DNA"/>
</dbReference>
<sequence>MVCAHSEHCFAIAGASLTRSQVLYKRKPIPQGDPPPSLHDNTEVWVMRGSDEVFTSYDKYLERLDFYLQRNFTDVVNGRTGMTFFEALESETASSGDIDRIFPEALRAPILRKVQFANFGRMDDLVTNVYEEFRNDYFPGEEMTLVLDDGESMEGIVREKANFPELRNPDGTIQRPAFSRYFVKIKDSQEEALLDGQHMKRGRNTFTKANIKSFLKNSLQREAWSGAPWLVKEQLAQHYRLPMTIPAHLTQEGIKAANLQKLQATQRDSPVVKGKKPKPAGPKPFSMDQPIQQDSDAQIKDEPARPEHTRHAADDLDLPPSTGGQKRPQLKFIAPLDGSPAQDSGLRMHSIGPLLEIWNALNVHWDVFLLDAFTFDDFLDAMKFSSPNVTCELFDEAHCGVLQILVDRNGEVQVNLPELEEESEVEDESMADDSVPATPIEPVPRKGRLNGGSRLSQVQNISDHPTLNDKAQHTNRASEMLAERDWITRLAAREFADGGWQVIIVGLLHQLSLSPLYADRLEAILSHLAPLDQSPSQRTARSNYATLDVNSRITVLALITQLSMSTPEMKNHFEHRGEEMTVIRKQKTEMQRERKLHLARVNSLELDRRANNPDAFIDPDEEAAIKSEVDTPVLANGNGHIDDTLSTNGGMDDEDEDAARPAQRRQQASRKRKREEELLKKENERLAQLEKQKDKADKVKRYKRILKDIDAAKKQVADCEAKIDGFDERLREMNNARMKSLGRDRFWGRYWWFERVGMPIDGTSGRRAKRGKAGLSDEEDPGYANAKLWVQGPLDMEREGFIEMREEDEKAYTARHGMSVTQRKIAEEGETGLRTAEQWGYFDDPDEVDALIGWLEDRGRREKDLKKELLMYREDIIEQMSRLKAVLHPDADAADENEDMPDAPRTRVSTRNKTYLDTDDVQRYWRCLRWRNTRAPGKAGRHCNHKADVSANGGGPKKGIAVAKRGQKGTSRAVDLVEMEEEVQPRQRAASSRSGAGGKGIATRVASGRAKEAIAKEAKEERDAERNAIGRSTRKTRNSRAREEDEEDEIQVEVAVRPKETREKRSTRGSLKSRQAAEEEEDELATEEPIGVKTRRSGRR</sequence>
<dbReference type="PROSITE" id="PS50827">
    <property type="entry name" value="DDT"/>
    <property type="match status" value="1"/>
</dbReference>
<feature type="domain" description="DDT" evidence="5">
    <location>
        <begin position="348"/>
        <end position="411"/>
    </location>
</feature>
<feature type="region of interest" description="Disordered" evidence="4">
    <location>
        <begin position="628"/>
        <end position="679"/>
    </location>
</feature>
<dbReference type="PANTHER" id="PTHR32075:SF6">
    <property type="entry name" value="ISWI CHROMATIN-REMODELING COMPLEX SUBUNIT YPL216W-RELATED"/>
    <property type="match status" value="1"/>
</dbReference>
<dbReference type="Pfam" id="PF02791">
    <property type="entry name" value="DDT"/>
    <property type="match status" value="1"/>
</dbReference>
<name>A0A2P7ZCN1_9PEZI</name>
<accession>A0A2P7ZCN1</accession>
<feature type="compositionally biased region" description="Basic and acidic residues" evidence="4">
    <location>
        <begin position="297"/>
        <end position="314"/>
    </location>
</feature>
<evidence type="ECO:0000256" key="1">
    <source>
        <dbReference type="ARBA" id="ARBA00004123"/>
    </source>
</evidence>
<feature type="compositionally biased region" description="Basic and acidic residues" evidence="4">
    <location>
        <begin position="1009"/>
        <end position="1028"/>
    </location>
</feature>
<feature type="domain" description="WAC" evidence="6">
    <location>
        <begin position="42"/>
        <end position="151"/>
    </location>
</feature>
<comment type="subcellular location">
    <subcellularLocation>
        <location evidence="1 3">Nucleus</location>
    </subcellularLocation>
</comment>
<evidence type="ECO:0000259" key="6">
    <source>
        <dbReference type="PROSITE" id="PS51136"/>
    </source>
</evidence>
<keyword evidence="8" id="KW-1185">Reference proteome</keyword>